<proteinExistence type="predicted"/>
<comment type="caution">
    <text evidence="1">The sequence shown here is derived from an EMBL/GenBank/DDBJ whole genome shotgun (WGS) entry which is preliminary data.</text>
</comment>
<dbReference type="AlphaFoldDB" id="A0AAD8DJM1"/>
<evidence type="ECO:0000313" key="1">
    <source>
        <dbReference type="EMBL" id="KAJ8663752.1"/>
    </source>
</evidence>
<dbReference type="RefSeq" id="XP_058348664.1">
    <property type="nucleotide sequence ID" value="XM_058480141.1"/>
</dbReference>
<dbReference type="EMBL" id="JARTCD010000001">
    <property type="protein sequence ID" value="KAJ8663752.1"/>
    <property type="molecule type" value="Genomic_DNA"/>
</dbReference>
<evidence type="ECO:0000313" key="2">
    <source>
        <dbReference type="Proteomes" id="UP001234581"/>
    </source>
</evidence>
<name>A0AAD8DJM1_9FUNG</name>
<organism evidence="1 2">
    <name type="scientific">Lichtheimia ornata</name>
    <dbReference type="NCBI Taxonomy" id="688661"/>
    <lineage>
        <taxon>Eukaryota</taxon>
        <taxon>Fungi</taxon>
        <taxon>Fungi incertae sedis</taxon>
        <taxon>Mucoromycota</taxon>
        <taxon>Mucoromycotina</taxon>
        <taxon>Mucoromycetes</taxon>
        <taxon>Mucorales</taxon>
        <taxon>Lichtheimiaceae</taxon>
        <taxon>Lichtheimia</taxon>
    </lineage>
</organism>
<gene>
    <name evidence="1" type="ORF">O0I10_000025</name>
</gene>
<accession>A0AAD8DJM1</accession>
<dbReference type="GeneID" id="83207447"/>
<dbReference type="Proteomes" id="UP001234581">
    <property type="component" value="Unassembled WGS sequence"/>
</dbReference>
<sequence>MSSPTLVNDIDNDHDNLEQRHHHLLLLQHFDPTMRIPPPPETFLCRIKSHLRDAMVRRKHKRHLKQWMHRSQPIPYPPFNAFFPPPPPPPPFATASLLSPPPSSPLFALPPPFMDGLPMMVPPPLPLPLSTEPMIIHHYHCCCDETQSPINQVYNHHRSLPGFEKEEQREVHSS</sequence>
<protein>
    <submittedName>
        <fullName evidence="1">Uncharacterized protein</fullName>
    </submittedName>
</protein>
<reference evidence="1 2" key="1">
    <citation type="submission" date="2023-03" db="EMBL/GenBank/DDBJ databases">
        <title>Genome sequence of Lichtheimia ornata CBS 291.66.</title>
        <authorList>
            <person name="Mohabir J.T."/>
            <person name="Shea T.P."/>
            <person name="Kurbessoian T."/>
            <person name="Berby B."/>
            <person name="Fontaine J."/>
            <person name="Livny J."/>
            <person name="Gnirke A."/>
            <person name="Stajich J.E."/>
            <person name="Cuomo C.A."/>
        </authorList>
    </citation>
    <scope>NUCLEOTIDE SEQUENCE [LARGE SCALE GENOMIC DNA]</scope>
    <source>
        <strain evidence="1">CBS 291.66</strain>
    </source>
</reference>
<keyword evidence="2" id="KW-1185">Reference proteome</keyword>